<comment type="subcellular location">
    <subcellularLocation>
        <location evidence="2">Membrane</location>
        <topology evidence="2">Multi-pass membrane protein</topology>
    </subcellularLocation>
</comment>
<sequence>MGAEQDFRSLRGLAPLPDLMNDPAYATNADSKGKGVDEPDTCRICRGEGSEEEQLFYPCKCSGSIKFVHQSCLMEWLSHSQKKYCELCKTPFRFTKLYDPGMPSKLPAPIFVRELAIHGLRSLVTWLRLVLVAFVWLGWLPWSMRAIWRALFWLADGRWPNPNFVQASLPAANQSDMQTSSVIDQTLSSDTAASSATQAVSSILNISNEEPLGFAVAKRILLKILLPTLSTSTGGNASQVSSIPSGRVRQPSWLSNVTLLNSLTPSPTVNNIVIDTLEGQLITLLVVVSFILVFLIREWVVQQQPAVNIAEDERDAVVRLMAENRNEAEAVPPAAEEEHDMPFLDDVDFAQADHGRDEHDYANNDDESRASSAPSSPRSIPIDSRPAFQMRTSSRPTLRSRNALDDASNIRRTIEETVSEPGGHTWPGIDTFKDLWLRGDGNPDEILRIIQEEGREDELSWVVNAMTTLKRGNATRRTSSGNYDFLDRHQEASHEGSSSVSNRPIPELPNNASSESSFEVLESMAPPATLNNGPSQTDNFELPRETIDWSDGEGEITYERTTATEVAPAPSVQEPAFEPISEIAGPTAPESGDRQLQETTVAAPRTFTNRVFDWFWGDLETPQEPDTHVEDVEHIVVDAALEEPFVPLPNRQNAAADAPAPNPWREPAAPDPENRDPNDVDAVEEGDDFEGILELIGIQGPIFGLLQNGVFCALLISFTIAVGIWLPYLWGKIALVFFTSPVRLLVKVPLAMLSIVADVIVDSLIGSVGYVLYLVSFITRNLLRPVAGFVPFIDRISQNSSITQTSLSLIDGSSQRLKRVLGGFFDFQDSDLPMFSVLAHQALRIHETRISTIFHFIFDGMKFVLHDIPMKLLSADYRNGLLVAVSSVNMTTTLQGAKNESISLAHSVFSSLGKSELDNETALLIRPDYDLARWDTKDRIIAIVIGYVFASLLGIFYLKVTGFFSGANREQRPEGVVAEILNQAGGVMKVILIIGIEMLVFPLYSGLLLDLALMPLFERATFASRVAFTFASPLTSLFVHWFIGTCYMFHFALFVSMCRKIMRTGVLYFIRDPDDPNFHPVRDVLERDIITQLRKIAFSALVYGGLVVICLGAVVWGLSYAFVDVLPIHWSSNTPILEVPVDLLFYNFVMPVILRAIKPSDGLHSMYDWWFHKCARHLRLSQFLLGERNKDEEGHPIHRSWRDILFGNLGDVENPITGDDDEEAEEKRSKGPLFLRDGRFVRAPASDQVRIPKGTKVFLDVSEDNERADGNIDSDEGLHGKKSEMFTQVYIPPNFRLRIFIFIFLIWVFAAVTGVGVTIFPLVVGRRVLSYFFPHVARMNDIYAFSVGMSLLLGVGYTVAYLRAGYQKLQSGLQPMLSNPGQVIREVTEFLLHAMRLVYLSAAFVILIPSLCALLTELYVLVPVQTYTNGQQAHVIHFVQDWALGVLYVQMAYMFLQWRSNSRAAVALQTIVNDGWLRPNTALATRALVIPALIFTFLAVSLPLGFGVIAKATMFPEPTTVTQSTVYRYSYPTTLAACLVMYALYRLRRQIDVWRANIRDEVYLIGERLHNFGEKRAREVTGVNRRVSTS</sequence>
<organism evidence="18 19">
    <name type="scientific">Talaromyces amestolkiae</name>
    <dbReference type="NCBI Taxonomy" id="1196081"/>
    <lineage>
        <taxon>Eukaryota</taxon>
        <taxon>Fungi</taxon>
        <taxon>Dikarya</taxon>
        <taxon>Ascomycota</taxon>
        <taxon>Pezizomycotina</taxon>
        <taxon>Eurotiomycetes</taxon>
        <taxon>Eurotiomycetidae</taxon>
        <taxon>Eurotiales</taxon>
        <taxon>Trichocomaceae</taxon>
        <taxon>Talaromyces</taxon>
        <taxon>Talaromyces sect. Talaromyces</taxon>
    </lineage>
</organism>
<feature type="transmembrane region" description="Helical" evidence="15">
    <location>
        <begin position="1529"/>
        <end position="1545"/>
    </location>
</feature>
<feature type="transmembrane region" description="Helical" evidence="15">
    <location>
        <begin position="750"/>
        <end position="775"/>
    </location>
</feature>
<dbReference type="Pfam" id="PF12906">
    <property type="entry name" value="RINGv"/>
    <property type="match status" value="1"/>
</dbReference>
<name>A0A364L5P1_TALAM</name>
<keyword evidence="7" id="KW-0479">Metal-binding</keyword>
<feature type="transmembrane region" description="Helical" evidence="15">
    <location>
        <begin position="1096"/>
        <end position="1119"/>
    </location>
</feature>
<dbReference type="Proteomes" id="UP000249363">
    <property type="component" value="Unassembled WGS sequence"/>
</dbReference>
<evidence type="ECO:0000256" key="14">
    <source>
        <dbReference type="SAM" id="MobiDB-lite"/>
    </source>
</evidence>
<dbReference type="GeneID" id="63796344"/>
<evidence type="ECO:0000256" key="6">
    <source>
        <dbReference type="ARBA" id="ARBA00022692"/>
    </source>
</evidence>
<protein>
    <recommendedName>
        <fullName evidence="4">RING-type E3 ubiquitin transferase</fullName>
        <ecNumber evidence="4">2.3.2.27</ecNumber>
    </recommendedName>
</protein>
<dbReference type="Gene3D" id="3.30.40.10">
    <property type="entry name" value="Zinc/RING finger domain, C3HC4 (zinc finger)"/>
    <property type="match status" value="1"/>
</dbReference>
<dbReference type="GO" id="GO:0008270">
    <property type="term" value="F:zinc ion binding"/>
    <property type="evidence" value="ECO:0007669"/>
    <property type="project" value="UniProtKB-KW"/>
</dbReference>
<dbReference type="GO" id="GO:0036503">
    <property type="term" value="P:ERAD pathway"/>
    <property type="evidence" value="ECO:0007669"/>
    <property type="project" value="TreeGrafter"/>
</dbReference>
<keyword evidence="9" id="KW-0833">Ubl conjugation pathway</keyword>
<keyword evidence="19" id="KW-1185">Reference proteome</keyword>
<evidence type="ECO:0000256" key="13">
    <source>
        <dbReference type="PROSITE-ProRule" id="PRU00175"/>
    </source>
</evidence>
<gene>
    <name evidence="18" type="ORF">BHQ10_007128</name>
</gene>
<feature type="region of interest" description="Disordered" evidence="14">
    <location>
        <begin position="490"/>
        <end position="517"/>
    </location>
</feature>
<feature type="compositionally biased region" description="Low complexity" evidence="14">
    <location>
        <begin position="370"/>
        <end position="387"/>
    </location>
</feature>
<comment type="pathway">
    <text evidence="3">Protein modification; protein ubiquitination.</text>
</comment>
<dbReference type="OrthoDB" id="1108038at2759"/>
<evidence type="ECO:0000256" key="1">
    <source>
        <dbReference type="ARBA" id="ARBA00000900"/>
    </source>
</evidence>
<feature type="transmembrane region" description="Helical" evidence="15">
    <location>
        <begin position="1397"/>
        <end position="1422"/>
    </location>
</feature>
<feature type="region of interest" description="Disordered" evidence="14">
    <location>
        <begin position="356"/>
        <end position="406"/>
    </location>
</feature>
<evidence type="ECO:0000256" key="2">
    <source>
        <dbReference type="ARBA" id="ARBA00004141"/>
    </source>
</evidence>
<dbReference type="STRING" id="1196081.A0A364L5P1"/>
<evidence type="ECO:0000256" key="10">
    <source>
        <dbReference type="ARBA" id="ARBA00022833"/>
    </source>
</evidence>
<evidence type="ECO:0000259" key="17">
    <source>
        <dbReference type="PROSITE" id="PS51292"/>
    </source>
</evidence>
<feature type="transmembrane region" description="Helical" evidence="15">
    <location>
        <begin position="940"/>
        <end position="960"/>
    </location>
</feature>
<evidence type="ECO:0000256" key="4">
    <source>
        <dbReference type="ARBA" id="ARBA00012483"/>
    </source>
</evidence>
<dbReference type="InterPro" id="IPR001841">
    <property type="entry name" value="Znf_RING"/>
</dbReference>
<keyword evidence="11 15" id="KW-1133">Transmembrane helix</keyword>
<dbReference type="PROSITE" id="PS51292">
    <property type="entry name" value="ZF_RING_CH"/>
    <property type="match status" value="1"/>
</dbReference>
<feature type="transmembrane region" description="Helical" evidence="15">
    <location>
        <begin position="1299"/>
        <end position="1322"/>
    </location>
</feature>
<comment type="catalytic activity">
    <reaction evidence="1">
        <text>S-ubiquitinyl-[E2 ubiquitin-conjugating enzyme]-L-cysteine + [acceptor protein]-L-lysine = [E2 ubiquitin-conjugating enzyme]-L-cysteine + N(6)-ubiquitinyl-[acceptor protein]-L-lysine.</text>
        <dbReference type="EC" id="2.3.2.27"/>
    </reaction>
</comment>
<feature type="transmembrane region" description="Helical" evidence="15">
    <location>
        <begin position="710"/>
        <end position="730"/>
    </location>
</feature>
<dbReference type="CDD" id="cd16702">
    <property type="entry name" value="RING_CH-C4HC3_MARCH6"/>
    <property type="match status" value="1"/>
</dbReference>
<feature type="domain" description="RING-CH-type" evidence="17">
    <location>
        <begin position="34"/>
        <end position="95"/>
    </location>
</feature>
<dbReference type="InterPro" id="IPR056521">
    <property type="entry name" value="MARCHF6-like_C"/>
</dbReference>
<keyword evidence="12 15" id="KW-0472">Membrane</keyword>
<dbReference type="InterPro" id="IPR013083">
    <property type="entry name" value="Znf_RING/FYVE/PHD"/>
</dbReference>
<feature type="domain" description="RING-type" evidence="16">
    <location>
        <begin position="42"/>
        <end position="89"/>
    </location>
</feature>
<feature type="compositionally biased region" description="Basic and acidic residues" evidence="14">
    <location>
        <begin position="356"/>
        <end position="369"/>
    </location>
</feature>
<proteinExistence type="predicted"/>
<dbReference type="Pfam" id="PF23113">
    <property type="entry name" value="MARCHF6_C"/>
    <property type="match status" value="1"/>
</dbReference>
<evidence type="ECO:0000256" key="9">
    <source>
        <dbReference type="ARBA" id="ARBA00022786"/>
    </source>
</evidence>
<dbReference type="RefSeq" id="XP_040735632.1">
    <property type="nucleotide sequence ID" value="XM_040879790.1"/>
</dbReference>
<feature type="transmembrane region" description="Helical" evidence="15">
    <location>
        <begin position="1487"/>
        <end position="1509"/>
    </location>
</feature>
<feature type="transmembrane region" description="Helical" evidence="15">
    <location>
        <begin position="980"/>
        <end position="1004"/>
    </location>
</feature>
<dbReference type="InterPro" id="IPR057211">
    <property type="entry name" value="DUF7889"/>
</dbReference>
<evidence type="ECO:0000259" key="16">
    <source>
        <dbReference type="PROSITE" id="PS50089"/>
    </source>
</evidence>
<dbReference type="EMBL" id="MIKG01000014">
    <property type="protein sequence ID" value="RAO71116.1"/>
    <property type="molecule type" value="Genomic_DNA"/>
</dbReference>
<keyword evidence="8 13" id="KW-0863">Zinc-finger</keyword>
<feature type="region of interest" description="Disordered" evidence="14">
    <location>
        <begin position="651"/>
        <end position="683"/>
    </location>
</feature>
<feature type="transmembrane region" description="Helical" evidence="15">
    <location>
        <begin position="1342"/>
        <end position="1362"/>
    </location>
</feature>
<evidence type="ECO:0000256" key="12">
    <source>
        <dbReference type="ARBA" id="ARBA00023136"/>
    </source>
</evidence>
<dbReference type="FunFam" id="3.30.40.10:FF:000287">
    <property type="entry name" value="RING finger membrane protein"/>
    <property type="match status" value="1"/>
</dbReference>
<dbReference type="PANTHER" id="PTHR13145">
    <property type="entry name" value="SSM4 PROTEIN"/>
    <property type="match status" value="1"/>
</dbReference>
<comment type="caution">
    <text evidence="18">The sequence shown here is derived from an EMBL/GenBank/DDBJ whole genome shotgun (WGS) entry which is preliminary data.</text>
</comment>
<dbReference type="EC" id="2.3.2.27" evidence="4"/>
<dbReference type="InterPro" id="IPR011016">
    <property type="entry name" value="Znf_RING-CH"/>
</dbReference>
<evidence type="ECO:0000256" key="5">
    <source>
        <dbReference type="ARBA" id="ARBA00022679"/>
    </source>
</evidence>
<dbReference type="GO" id="GO:0005789">
    <property type="term" value="C:endoplasmic reticulum membrane"/>
    <property type="evidence" value="ECO:0007669"/>
    <property type="project" value="TreeGrafter"/>
</dbReference>
<feature type="transmembrane region" description="Helical" evidence="15">
    <location>
        <begin position="1139"/>
        <end position="1157"/>
    </location>
</feature>
<evidence type="ECO:0000256" key="8">
    <source>
        <dbReference type="ARBA" id="ARBA00022771"/>
    </source>
</evidence>
<evidence type="ECO:0000313" key="18">
    <source>
        <dbReference type="EMBL" id="RAO71116.1"/>
    </source>
</evidence>
<evidence type="ECO:0000256" key="7">
    <source>
        <dbReference type="ARBA" id="ARBA00022723"/>
    </source>
</evidence>
<dbReference type="Pfam" id="PF25417">
    <property type="entry name" value="DUF7889"/>
    <property type="match status" value="1"/>
</dbReference>
<reference evidence="18 19" key="1">
    <citation type="journal article" date="2017" name="Biotechnol. Biofuels">
        <title>Differential beta-glucosidase expression as a function of carbon source availability in Talaromyces amestolkiae: a genomic and proteomic approach.</title>
        <authorList>
            <person name="de Eugenio L.I."/>
            <person name="Mendez-Liter J.A."/>
            <person name="Nieto-Dominguez M."/>
            <person name="Alonso L."/>
            <person name="Gil-Munoz J."/>
            <person name="Barriuso J."/>
            <person name="Prieto A."/>
            <person name="Martinez M.J."/>
        </authorList>
    </citation>
    <scope>NUCLEOTIDE SEQUENCE [LARGE SCALE GENOMIC DNA]</scope>
    <source>
        <strain evidence="18 19">CIB</strain>
    </source>
</reference>
<evidence type="ECO:0000256" key="15">
    <source>
        <dbReference type="SAM" id="Phobius"/>
    </source>
</evidence>
<feature type="compositionally biased region" description="Polar residues" evidence="14">
    <location>
        <begin position="390"/>
        <end position="400"/>
    </location>
</feature>
<evidence type="ECO:0000313" key="19">
    <source>
        <dbReference type="Proteomes" id="UP000249363"/>
    </source>
</evidence>
<keyword evidence="6 15" id="KW-0812">Transmembrane</keyword>
<dbReference type="GO" id="GO:0061630">
    <property type="term" value="F:ubiquitin protein ligase activity"/>
    <property type="evidence" value="ECO:0007669"/>
    <property type="project" value="UniProtKB-EC"/>
</dbReference>
<dbReference type="PROSITE" id="PS50089">
    <property type="entry name" value="ZF_RING_2"/>
    <property type="match status" value="1"/>
</dbReference>
<feature type="transmembrane region" description="Helical" evidence="15">
    <location>
        <begin position="1434"/>
        <end position="1456"/>
    </location>
</feature>
<evidence type="ECO:0000256" key="11">
    <source>
        <dbReference type="ARBA" id="ARBA00022989"/>
    </source>
</evidence>
<dbReference type="SMART" id="SM00744">
    <property type="entry name" value="RINGv"/>
    <property type="match status" value="1"/>
</dbReference>
<dbReference type="SUPFAM" id="SSF57850">
    <property type="entry name" value="RING/U-box"/>
    <property type="match status" value="1"/>
</dbReference>
<dbReference type="PANTHER" id="PTHR13145:SF0">
    <property type="entry name" value="E3 UBIQUITIN-PROTEIN LIGASE MARCHF6"/>
    <property type="match status" value="1"/>
</dbReference>
<keyword evidence="5" id="KW-0808">Transferase</keyword>
<keyword evidence="10" id="KW-0862">Zinc</keyword>
<feature type="transmembrane region" description="Helical" evidence="15">
    <location>
        <begin position="1037"/>
        <end position="1055"/>
    </location>
</feature>
<accession>A0A364L5P1</accession>
<evidence type="ECO:0000256" key="3">
    <source>
        <dbReference type="ARBA" id="ARBA00004906"/>
    </source>
</evidence>